<accession>A0A1S8CRZ4</accession>
<proteinExistence type="predicted"/>
<reference evidence="1 2" key="1">
    <citation type="submission" date="2016-10" db="EMBL/GenBank/DDBJ databases">
        <title>Draft Genome sequence of Alkanindiges sp. strain H1.</title>
        <authorList>
            <person name="Subhash Y."/>
            <person name="Lee S."/>
        </authorList>
    </citation>
    <scope>NUCLEOTIDE SEQUENCE [LARGE SCALE GENOMIC DNA]</scope>
    <source>
        <strain evidence="1 2">H1</strain>
    </source>
</reference>
<name>A0A1S8CRZ4_9GAMM</name>
<comment type="caution">
    <text evidence="1">The sequence shown here is derived from an EMBL/GenBank/DDBJ whole genome shotgun (WGS) entry which is preliminary data.</text>
</comment>
<keyword evidence="2" id="KW-1185">Reference proteome</keyword>
<evidence type="ECO:0000313" key="1">
    <source>
        <dbReference type="EMBL" id="ONG37169.1"/>
    </source>
</evidence>
<dbReference type="AlphaFoldDB" id="A0A1S8CRZ4"/>
<gene>
    <name evidence="1" type="ORF">BKE30_15140</name>
</gene>
<dbReference type="Proteomes" id="UP000192132">
    <property type="component" value="Unassembled WGS sequence"/>
</dbReference>
<protein>
    <submittedName>
        <fullName evidence="1">Uncharacterized protein</fullName>
    </submittedName>
</protein>
<evidence type="ECO:0000313" key="2">
    <source>
        <dbReference type="Proteomes" id="UP000192132"/>
    </source>
</evidence>
<dbReference type="RefSeq" id="WP_076879417.1">
    <property type="nucleotide sequence ID" value="NZ_MLCN01000068.1"/>
</dbReference>
<sequence length="352" mass="40060">MLKISSIQQLGDFFTSNGFVRESLKDIEFGVINRFRVQEDDSSNTSGICHAYWENSVLHIYLINLKTGVNAQCVSTITKSAFSAFLDATSPSLLSMPKFSTQGLNQSGIPAGQEQSIPNYEYTPQQEWEWLALPDQSNTFEQNGLMTPYGTKQASYAYRNGNHHTKAGELLLPVTNTTGEVKTLIKLSKNGEVVIRDESVIAGCYFAVNPVSFRNSEWLFITTDLFSAIALRKIVDANVYFGLNRSNIPLIAQSVRLIKPDINICICGKGHRELSYYIKAMYDKTYQPRTYWLLPVLREDSPDHTWYEFIRNEPEAKIHSQITQQIESFNHSKSSLFADHFKAKKFIELHRK</sequence>
<organism evidence="1 2">
    <name type="scientific">Alkanindiges hydrocarboniclasticus</name>
    <dbReference type="NCBI Taxonomy" id="1907941"/>
    <lineage>
        <taxon>Bacteria</taxon>
        <taxon>Pseudomonadati</taxon>
        <taxon>Pseudomonadota</taxon>
        <taxon>Gammaproteobacteria</taxon>
        <taxon>Moraxellales</taxon>
        <taxon>Moraxellaceae</taxon>
        <taxon>Alkanindiges</taxon>
    </lineage>
</organism>
<dbReference type="EMBL" id="MLCN01000068">
    <property type="protein sequence ID" value="ONG37169.1"/>
    <property type="molecule type" value="Genomic_DNA"/>
</dbReference>